<dbReference type="Pfam" id="PF00316">
    <property type="entry name" value="FBPase"/>
    <property type="match status" value="1"/>
</dbReference>
<accession>A0A915ADB8</accession>
<evidence type="ECO:0000256" key="10">
    <source>
        <dbReference type="ARBA" id="ARBA00023277"/>
    </source>
</evidence>
<dbReference type="PANTHER" id="PTHR11556">
    <property type="entry name" value="FRUCTOSE-1,6-BISPHOSPHATASE-RELATED"/>
    <property type="match status" value="1"/>
</dbReference>
<evidence type="ECO:0000259" key="13">
    <source>
        <dbReference type="Pfam" id="PF00316"/>
    </source>
</evidence>
<dbReference type="GO" id="GO:0006002">
    <property type="term" value="P:fructose 6-phosphate metabolic process"/>
    <property type="evidence" value="ECO:0007669"/>
    <property type="project" value="TreeGrafter"/>
</dbReference>
<comment type="similarity">
    <text evidence="4 12">Belongs to the FBPase class 1 family.</text>
</comment>
<dbReference type="Proteomes" id="UP000887569">
    <property type="component" value="Unplaced"/>
</dbReference>
<proteinExistence type="inferred from homology"/>
<comment type="subunit">
    <text evidence="5">Homotetramer.</text>
</comment>
<dbReference type="InterPro" id="IPR000146">
    <property type="entry name" value="FBPase_class-1"/>
</dbReference>
<dbReference type="GO" id="GO:0005986">
    <property type="term" value="P:sucrose biosynthetic process"/>
    <property type="evidence" value="ECO:0007669"/>
    <property type="project" value="TreeGrafter"/>
</dbReference>
<dbReference type="InterPro" id="IPR028343">
    <property type="entry name" value="FBPtase"/>
</dbReference>
<evidence type="ECO:0000256" key="3">
    <source>
        <dbReference type="ARBA" id="ARBA00004742"/>
    </source>
</evidence>
<feature type="domain" description="Fructose-1-6-bisphosphatase class I N-terminal" evidence="13">
    <location>
        <begin position="13"/>
        <end position="202"/>
    </location>
</feature>
<evidence type="ECO:0000256" key="2">
    <source>
        <dbReference type="ARBA" id="ARBA00001946"/>
    </source>
</evidence>
<dbReference type="GO" id="GO:0046872">
    <property type="term" value="F:metal ion binding"/>
    <property type="evidence" value="ECO:0007669"/>
    <property type="project" value="UniProtKB-KW"/>
</dbReference>
<dbReference type="PANTHER" id="PTHR11556:SF1">
    <property type="entry name" value="FRUCTOSE-BISPHOSPHATASE"/>
    <property type="match status" value="1"/>
</dbReference>
<organism evidence="15 16">
    <name type="scientific">Parascaris univalens</name>
    <name type="common">Nematode worm</name>
    <dbReference type="NCBI Taxonomy" id="6257"/>
    <lineage>
        <taxon>Eukaryota</taxon>
        <taxon>Metazoa</taxon>
        <taxon>Ecdysozoa</taxon>
        <taxon>Nematoda</taxon>
        <taxon>Chromadorea</taxon>
        <taxon>Rhabditida</taxon>
        <taxon>Spirurina</taxon>
        <taxon>Ascaridomorpha</taxon>
        <taxon>Ascaridoidea</taxon>
        <taxon>Ascarididae</taxon>
        <taxon>Parascaris</taxon>
    </lineage>
</organism>
<keyword evidence="7" id="KW-0479">Metal-binding</keyword>
<dbReference type="PRINTS" id="PR00115">
    <property type="entry name" value="F16BPHPHTASE"/>
</dbReference>
<dbReference type="PIRSF" id="PIRSF000904">
    <property type="entry name" value="FBPtase_SBPase"/>
    <property type="match status" value="1"/>
</dbReference>
<evidence type="ECO:0000256" key="1">
    <source>
        <dbReference type="ARBA" id="ARBA00001273"/>
    </source>
</evidence>
<dbReference type="FunFam" id="3.30.540.10:FF:000002">
    <property type="entry name" value="Fructose-1,6-bisphosphatase class 1"/>
    <property type="match status" value="1"/>
</dbReference>
<dbReference type="GO" id="GO:0006094">
    <property type="term" value="P:gluconeogenesis"/>
    <property type="evidence" value="ECO:0007669"/>
    <property type="project" value="TreeGrafter"/>
</dbReference>
<evidence type="ECO:0000256" key="12">
    <source>
        <dbReference type="RuleBase" id="RU000508"/>
    </source>
</evidence>
<dbReference type="SUPFAM" id="SSF56655">
    <property type="entry name" value="Carbohydrate phosphatase"/>
    <property type="match status" value="1"/>
</dbReference>
<dbReference type="WBParaSite" id="PgR006_g025_t01">
    <property type="protein sequence ID" value="PgR006_g025_t01"/>
    <property type="gene ID" value="PgR006_g025"/>
</dbReference>
<dbReference type="InterPro" id="IPR033391">
    <property type="entry name" value="FBPase_N"/>
</dbReference>
<sequence>MEKESSYECDALTLQRILMHNQRAHPQASGDLSNLLTSLLTAIKEISAVVRREGLARTVHEQELAGGKAIQTDFSKPLPQLCHELMVHILKSSHSTCAIASENSKDLIIVEPERQGKYIVAVDPLDGASNIGCLASIGTIFGIFKKTTEGPVTEADVLQSGRQMLAAGYALYGSATSVVISTGNGVNSYLLDPSVGEFILVHRDLKMPSKGKMYSINEGNAAGWPKAIADYVHTRKFPEGGKPPMALRYIGSMVPDVHRTLLYGGIFIYPAVASAPEGKLRMLYEVLPIAFLIEQAGGMATNGKEMVMDLKPSSIHAKCPAVLGSREDVEEFMSFVKKHEQ</sequence>
<protein>
    <recommendedName>
        <fullName evidence="6">fructose-bisphosphatase</fullName>
        <ecNumber evidence="6">3.1.3.11</ecNumber>
    </recommendedName>
    <alternativeName>
        <fullName evidence="11">D-fructose-1,6-bisphosphate 1-phosphohydrolase</fullName>
    </alternativeName>
</protein>
<comment type="pathway">
    <text evidence="3">Carbohydrate biosynthesis; gluconeogenesis.</text>
</comment>
<reference evidence="16" key="1">
    <citation type="submission" date="2022-11" db="UniProtKB">
        <authorList>
            <consortium name="WormBaseParasite"/>
        </authorList>
    </citation>
    <scope>IDENTIFICATION</scope>
</reference>
<evidence type="ECO:0000256" key="6">
    <source>
        <dbReference type="ARBA" id="ARBA00013093"/>
    </source>
</evidence>
<dbReference type="FunFam" id="3.40.190.80:FF:000001">
    <property type="entry name" value="Fructose-1,6-bisphosphatase class 1"/>
    <property type="match status" value="1"/>
</dbReference>
<dbReference type="GO" id="GO:0005829">
    <property type="term" value="C:cytosol"/>
    <property type="evidence" value="ECO:0007669"/>
    <property type="project" value="TreeGrafter"/>
</dbReference>
<dbReference type="AlphaFoldDB" id="A0A915ADB8"/>
<comment type="cofactor">
    <cofactor evidence="2">
        <name>Mg(2+)</name>
        <dbReference type="ChEBI" id="CHEBI:18420"/>
    </cofactor>
</comment>
<evidence type="ECO:0000256" key="11">
    <source>
        <dbReference type="ARBA" id="ARBA00032973"/>
    </source>
</evidence>
<keyword evidence="9" id="KW-0460">Magnesium</keyword>
<dbReference type="EC" id="3.1.3.11" evidence="6"/>
<name>A0A915ADB8_PARUN</name>
<evidence type="ECO:0000256" key="4">
    <source>
        <dbReference type="ARBA" id="ARBA00010941"/>
    </source>
</evidence>
<evidence type="ECO:0000256" key="8">
    <source>
        <dbReference type="ARBA" id="ARBA00022801"/>
    </source>
</evidence>
<dbReference type="PROSITE" id="PS00124">
    <property type="entry name" value="FBPASE"/>
    <property type="match status" value="1"/>
</dbReference>
<comment type="catalytic activity">
    <reaction evidence="1">
        <text>beta-D-fructose 1,6-bisphosphate + H2O = beta-D-fructose 6-phosphate + phosphate</text>
        <dbReference type="Rhea" id="RHEA:11064"/>
        <dbReference type="ChEBI" id="CHEBI:15377"/>
        <dbReference type="ChEBI" id="CHEBI:32966"/>
        <dbReference type="ChEBI" id="CHEBI:43474"/>
        <dbReference type="ChEBI" id="CHEBI:57634"/>
        <dbReference type="EC" id="3.1.3.11"/>
    </reaction>
</comment>
<dbReference type="GO" id="GO:0006000">
    <property type="term" value="P:fructose metabolic process"/>
    <property type="evidence" value="ECO:0007669"/>
    <property type="project" value="TreeGrafter"/>
</dbReference>
<dbReference type="HAMAP" id="MF_01855">
    <property type="entry name" value="FBPase_class1"/>
    <property type="match status" value="1"/>
</dbReference>
<dbReference type="Pfam" id="PF18913">
    <property type="entry name" value="FBPase_C"/>
    <property type="match status" value="1"/>
</dbReference>
<dbReference type="Gene3D" id="3.40.190.80">
    <property type="match status" value="1"/>
</dbReference>
<evidence type="ECO:0000256" key="7">
    <source>
        <dbReference type="ARBA" id="ARBA00022723"/>
    </source>
</evidence>
<dbReference type="GO" id="GO:0042132">
    <property type="term" value="F:fructose 1,6-bisphosphate 1-phosphatase activity"/>
    <property type="evidence" value="ECO:0007669"/>
    <property type="project" value="UniProtKB-EC"/>
</dbReference>
<evidence type="ECO:0000313" key="15">
    <source>
        <dbReference type="Proteomes" id="UP000887569"/>
    </source>
</evidence>
<evidence type="ECO:0000256" key="5">
    <source>
        <dbReference type="ARBA" id="ARBA00011881"/>
    </source>
</evidence>
<feature type="domain" description="Fructose-1-6-bisphosphatase class 1 C-terminal" evidence="14">
    <location>
        <begin position="207"/>
        <end position="336"/>
    </location>
</feature>
<dbReference type="InterPro" id="IPR044015">
    <property type="entry name" value="FBPase_C_dom"/>
</dbReference>
<evidence type="ECO:0000256" key="9">
    <source>
        <dbReference type="ARBA" id="ARBA00022842"/>
    </source>
</evidence>
<evidence type="ECO:0000313" key="16">
    <source>
        <dbReference type="WBParaSite" id="PgR006_g025_t01"/>
    </source>
</evidence>
<dbReference type="Gene3D" id="3.30.540.10">
    <property type="entry name" value="Fructose-1,6-Bisphosphatase, subunit A, domain 1"/>
    <property type="match status" value="1"/>
</dbReference>
<dbReference type="PIRSF" id="PIRSF500210">
    <property type="entry name" value="FBPtase"/>
    <property type="match status" value="1"/>
</dbReference>
<keyword evidence="10 12" id="KW-0119">Carbohydrate metabolism</keyword>
<dbReference type="GO" id="GO:0030388">
    <property type="term" value="P:fructose 1,6-bisphosphate metabolic process"/>
    <property type="evidence" value="ECO:0007669"/>
    <property type="project" value="TreeGrafter"/>
</dbReference>
<keyword evidence="8 12" id="KW-0378">Hydrolase</keyword>
<evidence type="ECO:0000259" key="14">
    <source>
        <dbReference type="Pfam" id="PF18913"/>
    </source>
</evidence>
<dbReference type="CDD" id="cd00354">
    <property type="entry name" value="FBPase"/>
    <property type="match status" value="1"/>
</dbReference>
<dbReference type="InterPro" id="IPR020548">
    <property type="entry name" value="Fructose_bisphosphatase_AS"/>
</dbReference>
<keyword evidence="15" id="KW-1185">Reference proteome</keyword>